<name>A0A9N7UJ90_PLEPL</name>
<sequence length="174" mass="18715">MVSCQEISSCLRALLTLRTPSLSSTNSTTITGPHRVYTGFTGVILRLQEEAGDAASSWRRRVLQAPAGPSRPPEAPHEDYDWSSVGIFKGPSIRRPLEEPVRPHSACGPSAGVLNPGAARLSALGSAAAGLARRHAPYAKREGGRGGDEEETRRRRGGDEEETRSEGAFEYICM</sequence>
<dbReference type="Proteomes" id="UP001153269">
    <property type="component" value="Unassembled WGS sequence"/>
</dbReference>
<proteinExistence type="predicted"/>
<feature type="compositionally biased region" description="Basic and acidic residues" evidence="1">
    <location>
        <begin position="139"/>
        <end position="153"/>
    </location>
</feature>
<gene>
    <name evidence="2" type="ORF">PLEPLA_LOCUS19539</name>
</gene>
<comment type="caution">
    <text evidence="2">The sequence shown here is derived from an EMBL/GenBank/DDBJ whole genome shotgun (WGS) entry which is preliminary data.</text>
</comment>
<evidence type="ECO:0000313" key="2">
    <source>
        <dbReference type="EMBL" id="CAB1431482.1"/>
    </source>
</evidence>
<evidence type="ECO:0000313" key="3">
    <source>
        <dbReference type="Proteomes" id="UP001153269"/>
    </source>
</evidence>
<dbReference type="AlphaFoldDB" id="A0A9N7UJ90"/>
<evidence type="ECO:0000256" key="1">
    <source>
        <dbReference type="SAM" id="MobiDB-lite"/>
    </source>
</evidence>
<keyword evidence="3" id="KW-1185">Reference proteome</keyword>
<dbReference type="EMBL" id="CADEAL010001340">
    <property type="protein sequence ID" value="CAB1431482.1"/>
    <property type="molecule type" value="Genomic_DNA"/>
</dbReference>
<protein>
    <submittedName>
        <fullName evidence="2">Uncharacterized protein</fullName>
    </submittedName>
</protein>
<accession>A0A9N7UJ90</accession>
<reference evidence="2" key="1">
    <citation type="submission" date="2020-03" db="EMBL/GenBank/DDBJ databases">
        <authorList>
            <person name="Weist P."/>
        </authorList>
    </citation>
    <scope>NUCLEOTIDE SEQUENCE</scope>
</reference>
<feature type="region of interest" description="Disordered" evidence="1">
    <location>
        <begin position="132"/>
        <end position="168"/>
    </location>
</feature>
<organism evidence="2 3">
    <name type="scientific">Pleuronectes platessa</name>
    <name type="common">European plaice</name>
    <dbReference type="NCBI Taxonomy" id="8262"/>
    <lineage>
        <taxon>Eukaryota</taxon>
        <taxon>Metazoa</taxon>
        <taxon>Chordata</taxon>
        <taxon>Craniata</taxon>
        <taxon>Vertebrata</taxon>
        <taxon>Euteleostomi</taxon>
        <taxon>Actinopterygii</taxon>
        <taxon>Neopterygii</taxon>
        <taxon>Teleostei</taxon>
        <taxon>Neoteleostei</taxon>
        <taxon>Acanthomorphata</taxon>
        <taxon>Carangaria</taxon>
        <taxon>Pleuronectiformes</taxon>
        <taxon>Pleuronectoidei</taxon>
        <taxon>Pleuronectidae</taxon>
        <taxon>Pleuronectes</taxon>
    </lineage>
</organism>